<sequence>MSIIHFLIYDREAAKNEQRGSILTERPPICIYTVTQHNTKQHKLIYEQSWGHRLGTVKIKHWGFKPVSKRSTSHLAQQVRPNQYDSKTRT</sequence>
<organism evidence="2 3">
    <name type="scientific">Dreissena polymorpha</name>
    <name type="common">Zebra mussel</name>
    <name type="synonym">Mytilus polymorpha</name>
    <dbReference type="NCBI Taxonomy" id="45954"/>
    <lineage>
        <taxon>Eukaryota</taxon>
        <taxon>Metazoa</taxon>
        <taxon>Spiralia</taxon>
        <taxon>Lophotrochozoa</taxon>
        <taxon>Mollusca</taxon>
        <taxon>Bivalvia</taxon>
        <taxon>Autobranchia</taxon>
        <taxon>Heteroconchia</taxon>
        <taxon>Euheterodonta</taxon>
        <taxon>Imparidentia</taxon>
        <taxon>Neoheterodontei</taxon>
        <taxon>Myida</taxon>
        <taxon>Dreissenoidea</taxon>
        <taxon>Dreissenidae</taxon>
        <taxon>Dreissena</taxon>
    </lineage>
</organism>
<reference evidence="2" key="1">
    <citation type="journal article" date="2019" name="bioRxiv">
        <title>The Genome of the Zebra Mussel, Dreissena polymorpha: A Resource for Invasive Species Research.</title>
        <authorList>
            <person name="McCartney M.A."/>
            <person name="Auch B."/>
            <person name="Kono T."/>
            <person name="Mallez S."/>
            <person name="Zhang Y."/>
            <person name="Obille A."/>
            <person name="Becker A."/>
            <person name="Abrahante J.E."/>
            <person name="Garbe J."/>
            <person name="Badalamenti J.P."/>
            <person name="Herman A."/>
            <person name="Mangelson H."/>
            <person name="Liachko I."/>
            <person name="Sullivan S."/>
            <person name="Sone E.D."/>
            <person name="Koren S."/>
            <person name="Silverstein K.A.T."/>
            <person name="Beckman K.B."/>
            <person name="Gohl D.M."/>
        </authorList>
    </citation>
    <scope>NUCLEOTIDE SEQUENCE</scope>
    <source>
        <strain evidence="2">Duluth1</strain>
        <tissue evidence="2">Whole animal</tissue>
    </source>
</reference>
<proteinExistence type="predicted"/>
<evidence type="ECO:0000313" key="2">
    <source>
        <dbReference type="EMBL" id="KAH3848780.1"/>
    </source>
</evidence>
<protein>
    <submittedName>
        <fullName evidence="2">Uncharacterized protein</fullName>
    </submittedName>
</protein>
<reference evidence="2" key="2">
    <citation type="submission" date="2020-11" db="EMBL/GenBank/DDBJ databases">
        <authorList>
            <person name="McCartney M.A."/>
            <person name="Auch B."/>
            <person name="Kono T."/>
            <person name="Mallez S."/>
            <person name="Becker A."/>
            <person name="Gohl D.M."/>
            <person name="Silverstein K.A.T."/>
            <person name="Koren S."/>
            <person name="Bechman K.B."/>
            <person name="Herman A."/>
            <person name="Abrahante J.E."/>
            <person name="Garbe J."/>
        </authorList>
    </citation>
    <scope>NUCLEOTIDE SEQUENCE</scope>
    <source>
        <strain evidence="2">Duluth1</strain>
        <tissue evidence="2">Whole animal</tissue>
    </source>
</reference>
<keyword evidence="3" id="KW-1185">Reference proteome</keyword>
<name>A0A9D4KZ26_DREPO</name>
<dbReference type="Proteomes" id="UP000828390">
    <property type="component" value="Unassembled WGS sequence"/>
</dbReference>
<comment type="caution">
    <text evidence="2">The sequence shown here is derived from an EMBL/GenBank/DDBJ whole genome shotgun (WGS) entry which is preliminary data.</text>
</comment>
<evidence type="ECO:0000256" key="1">
    <source>
        <dbReference type="SAM" id="MobiDB-lite"/>
    </source>
</evidence>
<feature type="compositionally biased region" description="Polar residues" evidence="1">
    <location>
        <begin position="73"/>
        <end position="90"/>
    </location>
</feature>
<gene>
    <name evidence="2" type="ORF">DPMN_091160</name>
</gene>
<dbReference type="AlphaFoldDB" id="A0A9D4KZ26"/>
<dbReference type="EMBL" id="JAIWYP010000003">
    <property type="protein sequence ID" value="KAH3848780.1"/>
    <property type="molecule type" value="Genomic_DNA"/>
</dbReference>
<feature type="region of interest" description="Disordered" evidence="1">
    <location>
        <begin position="68"/>
        <end position="90"/>
    </location>
</feature>
<accession>A0A9D4KZ26</accession>
<evidence type="ECO:0000313" key="3">
    <source>
        <dbReference type="Proteomes" id="UP000828390"/>
    </source>
</evidence>